<sequence length="371" mass="41864">MVACNYVHVITNFTELGGAENTLIKLINASDSNSKHTIVSLMGISPVLISKINRSIEVISFDALSPLKMAWSVFKVKKYLSKLEHVTCVYSWMYHANLVVALSYLLSSLNFPFVWGVRHSLDDYEGEKFTTKLVIRLGLMVSHIPHYTVHCSKKSMQQHLAIGYGESNTSVYIPNGYDFKEYKRRTFDSEKFVFGAAGRFHDSKDYRTLFEAIAPILISNKSYRLKLAGRGMTPCNTVVIRFMEELLVPREQVDLLGEVDDMPSFYQSIDFFILSSKTEGFPNVLAEASGYGCIPFSTNVGDAELIIGSERIVEIKNSRGLTLLLEEYLSKEPRELMHISQSTSKITQGMYDINIISSKFFSLGEKKKCAV</sequence>
<proteinExistence type="predicted"/>
<organism evidence="1 2">
    <name type="scientific">Vibrio tubiashii</name>
    <dbReference type="NCBI Taxonomy" id="29498"/>
    <lineage>
        <taxon>Bacteria</taxon>
        <taxon>Pseudomonadati</taxon>
        <taxon>Pseudomonadota</taxon>
        <taxon>Gammaproteobacteria</taxon>
        <taxon>Vibrionales</taxon>
        <taxon>Vibrionaceae</taxon>
        <taxon>Vibrio</taxon>
        <taxon>Vibrio oreintalis group</taxon>
    </lineage>
</organism>
<protein>
    <submittedName>
        <fullName evidence="1">Glycosyltransferase</fullName>
    </submittedName>
</protein>
<dbReference type="Proteomes" id="UP000572722">
    <property type="component" value="Unassembled WGS sequence"/>
</dbReference>
<dbReference type="Gene3D" id="3.40.50.2000">
    <property type="entry name" value="Glycogen Phosphorylase B"/>
    <property type="match status" value="2"/>
</dbReference>
<dbReference type="SUPFAM" id="SSF53756">
    <property type="entry name" value="UDP-Glycosyltransferase/glycogen phosphorylase"/>
    <property type="match status" value="1"/>
</dbReference>
<dbReference type="PANTHER" id="PTHR12526">
    <property type="entry name" value="GLYCOSYLTRANSFERASE"/>
    <property type="match status" value="1"/>
</dbReference>
<dbReference type="EMBL" id="VTXO01000007">
    <property type="protein sequence ID" value="NOI82324.1"/>
    <property type="molecule type" value="Genomic_DNA"/>
</dbReference>
<dbReference type="Pfam" id="PF13692">
    <property type="entry name" value="Glyco_trans_1_4"/>
    <property type="match status" value="1"/>
</dbReference>
<evidence type="ECO:0000313" key="2">
    <source>
        <dbReference type="Proteomes" id="UP000572722"/>
    </source>
</evidence>
<dbReference type="AlphaFoldDB" id="A0AAE5GSI6"/>
<evidence type="ECO:0000313" key="1">
    <source>
        <dbReference type="EMBL" id="NOI82324.1"/>
    </source>
</evidence>
<gene>
    <name evidence="1" type="ORF">F0237_16775</name>
</gene>
<accession>A0AAE5GSI6</accession>
<name>A0AAE5GSI6_9VIBR</name>
<comment type="caution">
    <text evidence="1">The sequence shown here is derived from an EMBL/GenBank/DDBJ whole genome shotgun (WGS) entry which is preliminary data.</text>
</comment>
<reference evidence="1 2" key="1">
    <citation type="submission" date="2019-08" db="EMBL/GenBank/DDBJ databases">
        <title>Draft genome sequencing and comparative genomics of hatchery-associated Vibrios.</title>
        <authorList>
            <person name="Kehlet-Delgado H."/>
            <person name="Mueller R.S."/>
        </authorList>
    </citation>
    <scope>NUCLEOTIDE SEQUENCE [LARGE SCALE GENOMIC DNA]</scope>
    <source>
        <strain evidence="1 2">01-65-5-1</strain>
    </source>
</reference>